<gene>
    <name evidence="3" type="ORF">R9Z33_16300</name>
</gene>
<dbReference type="InterPro" id="IPR036188">
    <property type="entry name" value="FAD/NAD-bd_sf"/>
</dbReference>
<dbReference type="InterPro" id="IPR050703">
    <property type="entry name" value="Flavin_MAO"/>
</dbReference>
<dbReference type="Gene3D" id="3.50.50.60">
    <property type="entry name" value="FAD/NAD(P)-binding domain"/>
    <property type="match status" value="2"/>
</dbReference>
<feature type="domain" description="Amine oxidase" evidence="2">
    <location>
        <begin position="108"/>
        <end position="351"/>
    </location>
</feature>
<comment type="similarity">
    <text evidence="1">Belongs to the flavin monoamine oxidase family.</text>
</comment>
<dbReference type="PANTHER" id="PTHR43563:SF14">
    <property type="entry name" value="AMINE OXIDASE"/>
    <property type="match status" value="1"/>
</dbReference>
<organism evidence="3 4">
    <name type="scientific">Sediminicoccus rosea</name>
    <dbReference type="NCBI Taxonomy" id="1225128"/>
    <lineage>
        <taxon>Bacteria</taxon>
        <taxon>Pseudomonadati</taxon>
        <taxon>Pseudomonadota</taxon>
        <taxon>Alphaproteobacteria</taxon>
        <taxon>Acetobacterales</taxon>
        <taxon>Roseomonadaceae</taxon>
        <taxon>Sediminicoccus</taxon>
    </lineage>
</organism>
<proteinExistence type="inferred from homology"/>
<keyword evidence="4" id="KW-1185">Reference proteome</keyword>
<dbReference type="Pfam" id="PF01593">
    <property type="entry name" value="Amino_oxidase"/>
    <property type="match status" value="2"/>
</dbReference>
<dbReference type="PANTHER" id="PTHR43563">
    <property type="entry name" value="AMINE OXIDASE"/>
    <property type="match status" value="1"/>
</dbReference>
<name>A0ABZ0PE66_9PROT</name>
<dbReference type="Proteomes" id="UP001305521">
    <property type="component" value="Chromosome"/>
</dbReference>
<evidence type="ECO:0000259" key="2">
    <source>
        <dbReference type="Pfam" id="PF01593"/>
    </source>
</evidence>
<accession>A0ABZ0PE66</accession>
<dbReference type="SUPFAM" id="SSF51905">
    <property type="entry name" value="FAD/NAD(P)-binding domain"/>
    <property type="match status" value="1"/>
</dbReference>
<dbReference type="InterPro" id="IPR002937">
    <property type="entry name" value="Amino_oxidase"/>
</dbReference>
<reference evidence="3 4" key="1">
    <citation type="submission" date="2023-11" db="EMBL/GenBank/DDBJ databases">
        <title>Arctic aerobic anoxygenic photoheterotroph Sediminicoccus rosea KRV36 adapts its photosynthesis to long days of polar summer.</title>
        <authorList>
            <person name="Tomasch J."/>
            <person name="Kopejtka K."/>
            <person name="Bily T."/>
            <person name="Gardiner A.T."/>
            <person name="Gardian Z."/>
            <person name="Shivaramu S."/>
            <person name="Koblizek M."/>
            <person name="Engelhardt F."/>
            <person name="Kaftan D."/>
        </authorList>
    </citation>
    <scope>NUCLEOTIDE SEQUENCE [LARGE SCALE GENOMIC DNA]</scope>
    <source>
        <strain evidence="3 4">R-30</strain>
    </source>
</reference>
<dbReference type="PRINTS" id="PR00420">
    <property type="entry name" value="RNGMNOXGNASE"/>
</dbReference>
<dbReference type="EMBL" id="CP137852">
    <property type="protein sequence ID" value="WPB83663.1"/>
    <property type="molecule type" value="Genomic_DNA"/>
</dbReference>
<dbReference type="RefSeq" id="WP_318647635.1">
    <property type="nucleotide sequence ID" value="NZ_CP137852.1"/>
</dbReference>
<feature type="domain" description="Amine oxidase" evidence="2">
    <location>
        <begin position="17"/>
        <end position="90"/>
    </location>
</feature>
<evidence type="ECO:0000313" key="4">
    <source>
        <dbReference type="Proteomes" id="UP001305521"/>
    </source>
</evidence>
<evidence type="ECO:0000313" key="3">
    <source>
        <dbReference type="EMBL" id="WPB83663.1"/>
    </source>
</evidence>
<dbReference type="SUPFAM" id="SSF54373">
    <property type="entry name" value="FAD-linked reductases, C-terminal domain"/>
    <property type="match status" value="1"/>
</dbReference>
<protein>
    <submittedName>
        <fullName evidence="3">FAD-dependent oxidoreductase</fullName>
    </submittedName>
</protein>
<evidence type="ECO:0000256" key="1">
    <source>
        <dbReference type="ARBA" id="ARBA00005995"/>
    </source>
</evidence>
<sequence>MSLPVPIPPVLVVGAGLSGLAAAATLSAAGIAVRVVEARPRIGGRVLTERRGTGGLDLGAAWVWPDHQPLLARRLRELGLATLPQFEEGAFLLEERSAVRRLGYPRRYDDARRLAGGMAALAEALAARLPDGALRLGSPVVGVTLDPTPTLLLADGQRLAGLAVILTLPPRLTARLTFAPALPDDLRRTLLAHPTWMAPHAKAIAVYDRAFWREAGLAGTAMSRRGPLAETVDLGAGGLHALAGFIGWPAARRATDATGLGAALREQLVRLFGPAAAMPRELLIEDWSASPFTAAPEDLAGPAGHPAPGDPRLAQAWHDGRIAFAGAETSAASPGLVEGALAAGERAAKVIARFLASS</sequence>